<dbReference type="Proteomes" id="UP001437256">
    <property type="component" value="Unassembled WGS sequence"/>
</dbReference>
<organism evidence="1 2">
    <name type="scientific">Marasmius tenuissimus</name>
    <dbReference type="NCBI Taxonomy" id="585030"/>
    <lineage>
        <taxon>Eukaryota</taxon>
        <taxon>Fungi</taxon>
        <taxon>Dikarya</taxon>
        <taxon>Basidiomycota</taxon>
        <taxon>Agaricomycotina</taxon>
        <taxon>Agaricomycetes</taxon>
        <taxon>Agaricomycetidae</taxon>
        <taxon>Agaricales</taxon>
        <taxon>Marasmiineae</taxon>
        <taxon>Marasmiaceae</taxon>
        <taxon>Marasmius</taxon>
    </lineage>
</organism>
<name>A0ABR2ZQH0_9AGAR</name>
<keyword evidence="2" id="KW-1185">Reference proteome</keyword>
<gene>
    <name evidence="1" type="ORF">AAF712_009470</name>
</gene>
<reference evidence="1 2" key="1">
    <citation type="submission" date="2024-05" db="EMBL/GenBank/DDBJ databases">
        <title>A draft genome resource for the thread blight pathogen Marasmius tenuissimus strain MS-2.</title>
        <authorList>
            <person name="Yulfo-Soto G.E."/>
            <person name="Baruah I.K."/>
            <person name="Amoako-Attah I."/>
            <person name="Bukari Y."/>
            <person name="Meinhardt L.W."/>
            <person name="Bailey B.A."/>
            <person name="Cohen S.P."/>
        </authorList>
    </citation>
    <scope>NUCLEOTIDE SEQUENCE [LARGE SCALE GENOMIC DNA]</scope>
    <source>
        <strain evidence="1 2">MS-2</strain>
    </source>
</reference>
<accession>A0ABR2ZQH0</accession>
<dbReference type="Pfam" id="PF18759">
    <property type="entry name" value="Plavaka"/>
    <property type="match status" value="1"/>
</dbReference>
<dbReference type="EMBL" id="JBBXMP010000077">
    <property type="protein sequence ID" value="KAL0063613.1"/>
    <property type="molecule type" value="Genomic_DNA"/>
</dbReference>
<comment type="caution">
    <text evidence="1">The sequence shown here is derived from an EMBL/GenBank/DDBJ whole genome shotgun (WGS) entry which is preliminary data.</text>
</comment>
<evidence type="ECO:0000313" key="1">
    <source>
        <dbReference type="EMBL" id="KAL0063613.1"/>
    </source>
</evidence>
<protein>
    <submittedName>
        <fullName evidence="1">Uncharacterized protein</fullName>
    </submittedName>
</protein>
<sequence length="265" mass="30241">MDVTDGYAADEFEVKNNLFHWIKNTMDIDIGEAGPGPSMTERNSGLKRMAAGIPFSLTIKETEVFLEPHKNGGKVIQMAKPLYEKWRARFEDKDESKDKDKDNEDAVYSPFASKWDWQIAQWAIQENVGQGAFDQLLKIPGVIERLELSFKASRHLNKIVDSIPARGRTLSLKAIKALWGDPSLAEHLVFKPSKMFSDSGKTRRNYLEMWTGKWWWAMQSRLQDKDTTIAPVIIATNKTQLTQFIGSRSVYPVYLTLGNIPCQIR</sequence>
<dbReference type="InterPro" id="IPR041078">
    <property type="entry name" value="Plavaka"/>
</dbReference>
<proteinExistence type="predicted"/>
<evidence type="ECO:0000313" key="2">
    <source>
        <dbReference type="Proteomes" id="UP001437256"/>
    </source>
</evidence>